<proteinExistence type="predicted"/>
<keyword evidence="3" id="KW-1185">Reference proteome</keyword>
<feature type="signal peptide" evidence="1">
    <location>
        <begin position="1"/>
        <end position="20"/>
    </location>
</feature>
<sequence length="129" mass="14914">MKNSLFLAFSLLCISQLSLAYVESKNTEAYQTHFFMGCLKFNDNNENRKAADIFSQICDNQEELDAIRVLSKDVDIRLFMHNINLILLLEDLIHNNKESVGQDNVNILSFLTQSIKESYVDKLEDSKQF</sequence>
<keyword evidence="1" id="KW-0732">Signal</keyword>
<name>A0A345ZCB4_9BACT</name>
<dbReference type="EMBL" id="CP025544">
    <property type="protein sequence ID" value="AXK60931.1"/>
    <property type="molecule type" value="Genomic_DNA"/>
</dbReference>
<dbReference type="RefSeq" id="WP_115585946.1">
    <property type="nucleotide sequence ID" value="NZ_CP025544.1"/>
</dbReference>
<gene>
    <name evidence="2" type="ORF">C0J27_04315</name>
</gene>
<protein>
    <submittedName>
        <fullName evidence="2">Uncharacterized protein</fullName>
    </submittedName>
</protein>
<organism evidence="2 3">
    <name type="scientific">Candidatus Chromulinivorax destructor</name>
    <dbReference type="NCBI Taxonomy" id="2066483"/>
    <lineage>
        <taxon>Bacteria</taxon>
        <taxon>Candidatus Babelota</taxon>
        <taxon>Candidatus Babeliae</taxon>
        <taxon>Candidatus Babeliales</taxon>
        <taxon>Candidatus Chromulinivoraceae</taxon>
        <taxon>Candidatus Chromulinivorax</taxon>
    </lineage>
</organism>
<dbReference type="KEGG" id="cdes:C0J27_04315"/>
<evidence type="ECO:0000313" key="2">
    <source>
        <dbReference type="EMBL" id="AXK60931.1"/>
    </source>
</evidence>
<feature type="chain" id="PRO_5016790547" evidence="1">
    <location>
        <begin position="21"/>
        <end position="129"/>
    </location>
</feature>
<dbReference type="AlphaFoldDB" id="A0A345ZCB4"/>
<evidence type="ECO:0000256" key="1">
    <source>
        <dbReference type="SAM" id="SignalP"/>
    </source>
</evidence>
<evidence type="ECO:0000313" key="3">
    <source>
        <dbReference type="Proteomes" id="UP000254834"/>
    </source>
</evidence>
<accession>A0A345ZCB4</accession>
<reference evidence="2 3" key="1">
    <citation type="submission" date="2017-12" db="EMBL/GenBank/DDBJ databases">
        <title>Chromulinavorax destructans is a abundant pathogen of dominant heterotrophic picoflagllates.</title>
        <authorList>
            <person name="Deeg C.M."/>
            <person name="Zimmer M."/>
            <person name="Suttle C.A."/>
        </authorList>
    </citation>
    <scope>NUCLEOTIDE SEQUENCE [LARGE SCALE GENOMIC DNA]</scope>
    <source>
        <strain evidence="2 3">SeV1</strain>
    </source>
</reference>
<dbReference type="Proteomes" id="UP000254834">
    <property type="component" value="Chromosome"/>
</dbReference>